<protein>
    <recommendedName>
        <fullName evidence="5">Integral membrane protein</fullName>
    </recommendedName>
</protein>
<evidence type="ECO:0000256" key="2">
    <source>
        <dbReference type="SAM" id="Phobius"/>
    </source>
</evidence>
<dbReference type="RefSeq" id="WP_056796857.1">
    <property type="nucleotide sequence ID" value="NZ_BMWJ01000010.1"/>
</dbReference>
<feature type="transmembrane region" description="Helical" evidence="2">
    <location>
        <begin position="76"/>
        <end position="94"/>
    </location>
</feature>
<name>A0ABS4V761_9ACTN</name>
<evidence type="ECO:0000256" key="1">
    <source>
        <dbReference type="SAM" id="MobiDB-lite"/>
    </source>
</evidence>
<keyword evidence="2" id="KW-0472">Membrane</keyword>
<dbReference type="Proteomes" id="UP001519311">
    <property type="component" value="Unassembled WGS sequence"/>
</dbReference>
<feature type="transmembrane region" description="Helical" evidence="2">
    <location>
        <begin position="114"/>
        <end position="134"/>
    </location>
</feature>
<keyword evidence="2" id="KW-0812">Transmembrane</keyword>
<sequence length="217" mass="22832">MIRNVLGSVVALLGAAAAVQSPFHSWYGDRLGRAYRIQDLFGGIGGVTSAVLGSILLPFLFAALVALVGVVLRSRWVVALAGLIVLGFTVLWMVRQGQAAGSLTVDSDGSGLGWGVAQAAAGGVLLLLGALLMSGRGVRDRHARDPYPAPSDTRPDTWPPTQEPGPSVQTSPLPEPEADPYTGPGTGQHRAPRSDEDTAPHPVARDEDRDRYHPPHP</sequence>
<proteinExistence type="predicted"/>
<dbReference type="EMBL" id="JAGINS010000001">
    <property type="protein sequence ID" value="MBP2359742.1"/>
    <property type="molecule type" value="Genomic_DNA"/>
</dbReference>
<gene>
    <name evidence="3" type="ORF">JOF59_002142</name>
</gene>
<feature type="region of interest" description="Disordered" evidence="1">
    <location>
        <begin position="139"/>
        <end position="217"/>
    </location>
</feature>
<organism evidence="3 4">
    <name type="scientific">Streptomyces clavifer</name>
    <dbReference type="NCBI Taxonomy" id="68188"/>
    <lineage>
        <taxon>Bacteria</taxon>
        <taxon>Bacillati</taxon>
        <taxon>Actinomycetota</taxon>
        <taxon>Actinomycetes</taxon>
        <taxon>Kitasatosporales</taxon>
        <taxon>Streptomycetaceae</taxon>
        <taxon>Streptomyces</taxon>
    </lineage>
</organism>
<keyword evidence="2" id="KW-1133">Transmembrane helix</keyword>
<feature type="compositionally biased region" description="Basic and acidic residues" evidence="1">
    <location>
        <begin position="192"/>
        <end position="217"/>
    </location>
</feature>
<evidence type="ECO:0000313" key="3">
    <source>
        <dbReference type="EMBL" id="MBP2359742.1"/>
    </source>
</evidence>
<evidence type="ECO:0008006" key="5">
    <source>
        <dbReference type="Google" id="ProtNLM"/>
    </source>
</evidence>
<comment type="caution">
    <text evidence="3">The sequence shown here is derived from an EMBL/GenBank/DDBJ whole genome shotgun (WGS) entry which is preliminary data.</text>
</comment>
<reference evidence="3 4" key="1">
    <citation type="submission" date="2021-03" db="EMBL/GenBank/DDBJ databases">
        <title>Sequencing the genomes of 1000 actinobacteria strains.</title>
        <authorList>
            <person name="Klenk H.-P."/>
        </authorList>
    </citation>
    <scope>NUCLEOTIDE SEQUENCE [LARGE SCALE GENOMIC DNA]</scope>
    <source>
        <strain evidence="3 4">DSM 40843</strain>
    </source>
</reference>
<keyword evidence="4" id="KW-1185">Reference proteome</keyword>
<feature type="transmembrane region" description="Helical" evidence="2">
    <location>
        <begin position="41"/>
        <end position="69"/>
    </location>
</feature>
<accession>A0ABS4V761</accession>
<evidence type="ECO:0000313" key="4">
    <source>
        <dbReference type="Proteomes" id="UP001519311"/>
    </source>
</evidence>